<dbReference type="AlphaFoldDB" id="A0A0P1ML83"/>
<proteinExistence type="predicted"/>
<dbReference type="Gene3D" id="2.40.10.480">
    <property type="match status" value="1"/>
</dbReference>
<name>A0A0P1ML83_9BACT</name>
<dbReference type="Proteomes" id="UP000199197">
    <property type="component" value="Unassembled WGS sequence"/>
</dbReference>
<sequence length="379" mass="42296">MKKFTFFLCIIFISCASLKLEKNIIISDLNWIQHGNSPENLNNSKFQISPPFQLAWIYNAGSGFSYSPMLVADDILFVATLGDEIHLIDIETGKKIGTVETESAVAGTPILYNNKLIIPNAYGKNTLQSFDLNLGKVIWKEKIGQIEASPLLLYDNIIIATLEGLVINYNIKYDIAEKIWEFKAPKPIRSSPASDGKFIVFGCDDGNLYCLDFESGNLVWKFNTGAPIFSPVSISEGKVFAGNLNGIFYAVNLKNGTLSWKFETRSKIYGGCAVKDSIVLFGTASGKFFALNKNTGKVLWEFSAKSIINSSPIVSGNYVFIGSLDKNIYAIDLTNGKLVWSYETRGRIKSTPIIWKNYLIIACEDRFIYAFKKQSEKMK</sequence>
<evidence type="ECO:0000259" key="1">
    <source>
        <dbReference type="Pfam" id="PF13360"/>
    </source>
</evidence>
<feature type="domain" description="Pyrrolo-quinoline quinone repeat" evidence="1">
    <location>
        <begin position="248"/>
        <end position="353"/>
    </location>
</feature>
<organism evidence="2 3">
    <name type="scientific">Candidatus Chryseopegocella kryptomonas</name>
    <dbReference type="NCBI Taxonomy" id="1633643"/>
    <lineage>
        <taxon>Bacteria</taxon>
        <taxon>Pseudomonadati</taxon>
        <taxon>Candidatus Kryptoniota</taxon>
        <taxon>Candidatus Chryseopegocella</taxon>
    </lineage>
</organism>
<dbReference type="InterPro" id="IPR002372">
    <property type="entry name" value="PQQ_rpt_dom"/>
</dbReference>
<dbReference type="SMART" id="SM00564">
    <property type="entry name" value="PQQ"/>
    <property type="match status" value="7"/>
</dbReference>
<accession>A0A0P1ML83</accession>
<dbReference type="PROSITE" id="PS51257">
    <property type="entry name" value="PROKAR_LIPOPROTEIN"/>
    <property type="match status" value="1"/>
</dbReference>
<protein>
    <submittedName>
        <fullName evidence="2">Outer membrane protein assembly factor BamB, contains PQQ-like beta-propeller repeat</fullName>
    </submittedName>
</protein>
<dbReference type="PANTHER" id="PTHR34512:SF30">
    <property type="entry name" value="OUTER MEMBRANE PROTEIN ASSEMBLY FACTOR BAMB"/>
    <property type="match status" value="1"/>
</dbReference>
<dbReference type="Pfam" id="PF13360">
    <property type="entry name" value="PQQ_2"/>
    <property type="match status" value="2"/>
</dbReference>
<dbReference type="SUPFAM" id="SSF50998">
    <property type="entry name" value="Quinoprotein alcohol dehydrogenase-like"/>
    <property type="match status" value="2"/>
</dbReference>
<dbReference type="InterPro" id="IPR018391">
    <property type="entry name" value="PQQ_b-propeller_rpt"/>
</dbReference>
<reference evidence="3" key="1">
    <citation type="submission" date="2015-11" db="EMBL/GenBank/DDBJ databases">
        <authorList>
            <person name="Varghese N."/>
        </authorList>
    </citation>
    <scope>NUCLEOTIDE SEQUENCE [LARGE SCALE GENOMIC DNA]</scope>
    <source>
        <strain evidence="3">JGI-23</strain>
    </source>
</reference>
<keyword evidence="3" id="KW-1185">Reference proteome</keyword>
<feature type="domain" description="Pyrrolo-quinoline quinone repeat" evidence="1">
    <location>
        <begin position="56"/>
        <end position="142"/>
    </location>
</feature>
<dbReference type="InterPro" id="IPR015943">
    <property type="entry name" value="WD40/YVTN_repeat-like_dom_sf"/>
</dbReference>
<gene>
    <name evidence="2" type="ORF">JGI23_00098</name>
</gene>
<evidence type="ECO:0000313" key="2">
    <source>
        <dbReference type="EMBL" id="CUS96306.1"/>
    </source>
</evidence>
<dbReference type="PANTHER" id="PTHR34512">
    <property type="entry name" value="CELL SURFACE PROTEIN"/>
    <property type="match status" value="1"/>
</dbReference>
<dbReference type="Gene3D" id="2.130.10.10">
    <property type="entry name" value="YVTN repeat-like/Quinoprotein amine dehydrogenase"/>
    <property type="match status" value="1"/>
</dbReference>
<evidence type="ECO:0000313" key="3">
    <source>
        <dbReference type="Proteomes" id="UP000199197"/>
    </source>
</evidence>
<dbReference type="InterPro" id="IPR011047">
    <property type="entry name" value="Quinoprotein_ADH-like_sf"/>
</dbReference>
<dbReference type="EMBL" id="CZVW01000001">
    <property type="protein sequence ID" value="CUS96306.1"/>
    <property type="molecule type" value="Genomic_DNA"/>
</dbReference>